<dbReference type="InterPro" id="IPR002575">
    <property type="entry name" value="Aminoglycoside_PTrfase"/>
</dbReference>
<sequence>MKEKKKVKLLAKEFGIKVKRSTSTYKGVHQVELKNGQRLCLKKISYPIKRLRWIDSVLQQIRQEGFGNLAWRNAQKSYGKKLFVRLDPKSPPYALMPWIKGRWPNPLSLEDMKRCGETLAHFHLAGKSIKPEAEKSVNKLQTWTGELEGKKQLLAQKIKSAIQHEKKSGLAHFFNKNQAEILQYATQSSALLASSPYQEECRKPYTQVCHGDGGPSNFIFTSSQVYLIDFETLRLDLPAYDLYRVIYNSCKDYGWNFAIAEAILNGYHSVVKLKPIDLELAKVWLRFPRTIELLFKKWPKTAHQKRKLLKQYKRALGVERKMGDFLSRLDQYGEKLKPTRRLR</sequence>
<dbReference type="InterPro" id="IPR011009">
    <property type="entry name" value="Kinase-like_dom_sf"/>
</dbReference>
<evidence type="ECO:0000259" key="1">
    <source>
        <dbReference type="Pfam" id="PF01636"/>
    </source>
</evidence>
<dbReference type="InterPro" id="IPR047175">
    <property type="entry name" value="CotS-like"/>
</dbReference>
<keyword evidence="2" id="KW-0167">Capsid protein</keyword>
<protein>
    <submittedName>
        <fullName evidence="2">CotS family spore coat protein</fullName>
    </submittedName>
</protein>
<proteinExistence type="predicted"/>
<organism evidence="2 3">
    <name type="scientific">Caldalkalibacillus horti</name>
    <dbReference type="NCBI Taxonomy" id="77523"/>
    <lineage>
        <taxon>Bacteria</taxon>
        <taxon>Bacillati</taxon>
        <taxon>Bacillota</taxon>
        <taxon>Bacilli</taxon>
        <taxon>Bacillales</taxon>
        <taxon>Bacillaceae</taxon>
        <taxon>Caldalkalibacillus</taxon>
    </lineage>
</organism>
<keyword evidence="2" id="KW-0946">Virion</keyword>
<dbReference type="PANTHER" id="PTHR39179:SF1">
    <property type="entry name" value="SPORE COAT PROTEIN I"/>
    <property type="match status" value="1"/>
</dbReference>
<evidence type="ECO:0000313" key="3">
    <source>
        <dbReference type="Proteomes" id="UP001235840"/>
    </source>
</evidence>
<evidence type="ECO:0000313" key="2">
    <source>
        <dbReference type="EMBL" id="MDQ0165783.1"/>
    </source>
</evidence>
<accession>A0ABT9VXT1</accession>
<feature type="domain" description="Aminoglycoside phosphotransferase" evidence="1">
    <location>
        <begin position="37"/>
        <end position="260"/>
    </location>
</feature>
<name>A0ABT9VXT1_9BACI</name>
<keyword evidence="3" id="KW-1185">Reference proteome</keyword>
<gene>
    <name evidence="2" type="ORF">J2S11_001684</name>
</gene>
<dbReference type="PANTHER" id="PTHR39179">
    <property type="entry name" value="SPORE COAT PROTEIN I"/>
    <property type="match status" value="1"/>
</dbReference>
<dbReference type="SUPFAM" id="SSF56112">
    <property type="entry name" value="Protein kinase-like (PK-like)"/>
    <property type="match status" value="1"/>
</dbReference>
<reference evidence="2 3" key="1">
    <citation type="submission" date="2023-07" db="EMBL/GenBank/DDBJ databases">
        <title>Genomic Encyclopedia of Type Strains, Phase IV (KMG-IV): sequencing the most valuable type-strain genomes for metagenomic binning, comparative biology and taxonomic classification.</title>
        <authorList>
            <person name="Goeker M."/>
        </authorList>
    </citation>
    <scope>NUCLEOTIDE SEQUENCE [LARGE SCALE GENOMIC DNA]</scope>
    <source>
        <strain evidence="2 3">DSM 12751</strain>
    </source>
</reference>
<dbReference type="EMBL" id="JAUSTY010000006">
    <property type="protein sequence ID" value="MDQ0165783.1"/>
    <property type="molecule type" value="Genomic_DNA"/>
</dbReference>
<dbReference type="Gene3D" id="3.30.200.20">
    <property type="entry name" value="Phosphorylase Kinase, domain 1"/>
    <property type="match status" value="1"/>
</dbReference>
<dbReference type="Gene3D" id="3.90.1200.10">
    <property type="match status" value="1"/>
</dbReference>
<dbReference type="RefSeq" id="WP_307393320.1">
    <property type="nucleotide sequence ID" value="NZ_BAAADK010000032.1"/>
</dbReference>
<dbReference type="Proteomes" id="UP001235840">
    <property type="component" value="Unassembled WGS sequence"/>
</dbReference>
<comment type="caution">
    <text evidence="2">The sequence shown here is derived from an EMBL/GenBank/DDBJ whole genome shotgun (WGS) entry which is preliminary data.</text>
</comment>
<dbReference type="Pfam" id="PF01636">
    <property type="entry name" value="APH"/>
    <property type="match status" value="1"/>
</dbReference>